<dbReference type="Proteomes" id="UP000627781">
    <property type="component" value="Unassembled WGS sequence"/>
</dbReference>
<proteinExistence type="predicted"/>
<keyword evidence="2" id="KW-1185">Reference proteome</keyword>
<dbReference type="EMBL" id="JACSRA010000026">
    <property type="protein sequence ID" value="MBD7912633.1"/>
    <property type="molecule type" value="Genomic_DNA"/>
</dbReference>
<evidence type="ECO:0000313" key="1">
    <source>
        <dbReference type="EMBL" id="MBD7912633.1"/>
    </source>
</evidence>
<evidence type="ECO:0000313" key="2">
    <source>
        <dbReference type="Proteomes" id="UP000627781"/>
    </source>
</evidence>
<evidence type="ECO:0008006" key="3">
    <source>
        <dbReference type="Google" id="ProtNLM"/>
    </source>
</evidence>
<protein>
    <recommendedName>
        <fullName evidence="3">Ribose 5-phosphate isomerase</fullName>
    </recommendedName>
</protein>
<gene>
    <name evidence="1" type="ORF">H9661_14860</name>
</gene>
<reference evidence="1 2" key="1">
    <citation type="submission" date="2020-08" db="EMBL/GenBank/DDBJ databases">
        <title>A Genomic Blueprint of the Chicken Gut Microbiome.</title>
        <authorList>
            <person name="Gilroy R."/>
            <person name="Ravi A."/>
            <person name="Getino M."/>
            <person name="Pursley I."/>
            <person name="Horton D.L."/>
            <person name="Alikhan N.-F."/>
            <person name="Baker D."/>
            <person name="Gharbi K."/>
            <person name="Hall N."/>
            <person name="Watson M."/>
            <person name="Adriaenssens E.M."/>
            <person name="Foster-Nyarko E."/>
            <person name="Jarju S."/>
            <person name="Secka A."/>
            <person name="Antonio M."/>
            <person name="Oren A."/>
            <person name="Chaudhuri R."/>
            <person name="La Ragione R.M."/>
            <person name="Hildebrand F."/>
            <person name="Pallen M.J."/>
        </authorList>
    </citation>
    <scope>NUCLEOTIDE SEQUENCE [LARGE SCALE GENOMIC DNA]</scope>
    <source>
        <strain evidence="1 2">Sa3CVN1</strain>
    </source>
</reference>
<dbReference type="RefSeq" id="WP_191769599.1">
    <property type="nucleotide sequence ID" value="NZ_JACSRA010000026.1"/>
</dbReference>
<organism evidence="1 2">
    <name type="scientific">Clostridium cibarium</name>
    <dbReference type="NCBI Taxonomy" id="2762247"/>
    <lineage>
        <taxon>Bacteria</taxon>
        <taxon>Bacillati</taxon>
        <taxon>Bacillota</taxon>
        <taxon>Clostridia</taxon>
        <taxon>Eubacteriales</taxon>
        <taxon>Clostridiaceae</taxon>
        <taxon>Clostridium</taxon>
    </lineage>
</organism>
<sequence length="94" mass="11418">MLGDRYLKILRTISLYYGIDEENFILLLREKENKYLLLLLLKKYKCMDEKTLMCILNYKSKKSISNNIKKAEEKLLINKEFRDKFFEIEESLLK</sequence>
<name>A0ABR8PWU7_9CLOT</name>
<accession>A0ABR8PWU7</accession>
<comment type="caution">
    <text evidence="1">The sequence shown here is derived from an EMBL/GenBank/DDBJ whole genome shotgun (WGS) entry which is preliminary data.</text>
</comment>